<dbReference type="InterPro" id="IPR036457">
    <property type="entry name" value="PPM-type-like_dom_sf"/>
</dbReference>
<gene>
    <name evidence="2" type="ORF">COU96_00900</name>
</gene>
<evidence type="ECO:0008006" key="4">
    <source>
        <dbReference type="Google" id="ProtNLM"/>
    </source>
</evidence>
<dbReference type="SUPFAM" id="SSF81606">
    <property type="entry name" value="PP2C-like"/>
    <property type="match status" value="1"/>
</dbReference>
<dbReference type="SUPFAM" id="SSF63825">
    <property type="entry name" value="YWTD domain"/>
    <property type="match status" value="1"/>
</dbReference>
<dbReference type="Gene3D" id="2.120.10.30">
    <property type="entry name" value="TolB, C-terminal domain"/>
    <property type="match status" value="1"/>
</dbReference>
<protein>
    <recommendedName>
        <fullName evidence="4">PPM-type phosphatase domain-containing protein</fullName>
    </recommendedName>
</protein>
<dbReference type="Proteomes" id="UP000229500">
    <property type="component" value="Unassembled WGS sequence"/>
</dbReference>
<organism evidence="2 3">
    <name type="scientific">Candidatus Shapirobacteria bacterium CG10_big_fil_rev_8_21_14_0_10_38_14</name>
    <dbReference type="NCBI Taxonomy" id="1974483"/>
    <lineage>
        <taxon>Bacteria</taxon>
        <taxon>Candidatus Shapironibacteriota</taxon>
    </lineage>
</organism>
<keyword evidence="1" id="KW-0812">Transmembrane</keyword>
<name>A0A2M8L5V8_9BACT</name>
<feature type="non-terminal residue" evidence="2">
    <location>
        <position position="540"/>
    </location>
</feature>
<keyword evidence="1" id="KW-1133">Transmembrane helix</keyword>
<accession>A0A2M8L5V8</accession>
<sequence>EKEEMAALGRETITRLHEEYYGSAAGVAGGGTSPLIKLKQAIKKLMVEAGPESQLSVTAAVLVNKVLYVAILGQGRLILRRKSRTETILTGSSAENIVTASGYLENGDTFLLGTGDFFQLVPEEVVQKALAAGTVDEAAEILAPIAHESNGQGLVAAVAAKVEEGKTKKKLRLWLPKLNRITSSLQRVKFNRLSQPRAGQPLVKKKTLFTVALVLILILGVSVILGKQKREKGVQKQKMAVLLEQIQEKKEEGEAVIELNPVRAKELLFEAQDLLKQAEAEGGLSEDFSQIKEELEALLPQVLREHEIEPELFFDLVLIKDDAAADEAVLSASNLFVLDKTKASVYRLSLPDKKSAIIGSGGKLETSFQITAFGPEIFVLAEEGILQLEEKAKEQILAIDSDKNWGEIVDLQSFGGNLYLLTDNNIWAYSRTESGFGAKRNWLKSEANLANTVSMAIDGSIWVLKSDGTILKFIQGKKEAFGVAGLDKPIKNPKAIFTNEDTEALYILDNGNSRVVVLEKSGEYHSQYLWSGISEATGLA</sequence>
<evidence type="ECO:0000256" key="1">
    <source>
        <dbReference type="SAM" id="Phobius"/>
    </source>
</evidence>
<evidence type="ECO:0000313" key="2">
    <source>
        <dbReference type="EMBL" id="PJE69224.1"/>
    </source>
</evidence>
<keyword evidence="1" id="KW-0472">Membrane</keyword>
<dbReference type="AlphaFoldDB" id="A0A2M8L5V8"/>
<comment type="caution">
    <text evidence="2">The sequence shown here is derived from an EMBL/GenBank/DDBJ whole genome shotgun (WGS) entry which is preliminary data.</text>
</comment>
<feature type="non-terminal residue" evidence="2">
    <location>
        <position position="1"/>
    </location>
</feature>
<feature type="transmembrane region" description="Helical" evidence="1">
    <location>
        <begin position="207"/>
        <end position="226"/>
    </location>
</feature>
<proteinExistence type="predicted"/>
<evidence type="ECO:0000313" key="3">
    <source>
        <dbReference type="Proteomes" id="UP000229500"/>
    </source>
</evidence>
<dbReference type="InterPro" id="IPR011042">
    <property type="entry name" value="6-blade_b-propeller_TolB-like"/>
</dbReference>
<dbReference type="EMBL" id="PFEL01000042">
    <property type="protein sequence ID" value="PJE69224.1"/>
    <property type="molecule type" value="Genomic_DNA"/>
</dbReference>
<reference evidence="3" key="1">
    <citation type="submission" date="2017-09" db="EMBL/GenBank/DDBJ databases">
        <title>Depth-based differentiation of microbial function through sediment-hosted aquifers and enrichment of novel symbionts in the deep terrestrial subsurface.</title>
        <authorList>
            <person name="Probst A.J."/>
            <person name="Ladd B."/>
            <person name="Jarett J.K."/>
            <person name="Geller-Mcgrath D.E."/>
            <person name="Sieber C.M.K."/>
            <person name="Emerson J.B."/>
            <person name="Anantharaman K."/>
            <person name="Thomas B.C."/>
            <person name="Malmstrom R."/>
            <person name="Stieglmeier M."/>
            <person name="Klingl A."/>
            <person name="Woyke T."/>
            <person name="Ryan C.M."/>
            <person name="Banfield J.F."/>
        </authorList>
    </citation>
    <scope>NUCLEOTIDE SEQUENCE [LARGE SCALE GENOMIC DNA]</scope>
</reference>